<comment type="caution">
    <text evidence="2">The sequence shown here is derived from an EMBL/GenBank/DDBJ whole genome shotgun (WGS) entry which is preliminary data.</text>
</comment>
<evidence type="ECO:0000313" key="4">
    <source>
        <dbReference type="Proteomes" id="UP000543224"/>
    </source>
</evidence>
<protein>
    <recommendedName>
        <fullName evidence="7">DUF3368 domain-containing protein</fullName>
    </recommendedName>
</protein>
<dbReference type="Proteomes" id="UP000576480">
    <property type="component" value="Unassembled WGS sequence"/>
</dbReference>
<dbReference type="Proteomes" id="UP000543224">
    <property type="component" value="Unassembled WGS sequence"/>
</dbReference>
<organism evidence="2 6">
    <name type="scientific">Candidatus Hakubella thermalkaliphila</name>
    <dbReference type="NCBI Taxonomy" id="2754717"/>
    <lineage>
        <taxon>Bacteria</taxon>
        <taxon>Bacillati</taxon>
        <taxon>Actinomycetota</taxon>
        <taxon>Actinomycetota incertae sedis</taxon>
        <taxon>Candidatus Hakubellales</taxon>
        <taxon>Candidatus Hakubellaceae</taxon>
        <taxon>Candidatus Hakubella</taxon>
    </lineage>
</organism>
<evidence type="ECO:0008006" key="7">
    <source>
        <dbReference type="Google" id="ProtNLM"/>
    </source>
</evidence>
<dbReference type="Proteomes" id="UP000591948">
    <property type="component" value="Unassembled WGS sequence"/>
</dbReference>
<reference evidence="4 5" key="1">
    <citation type="journal article" date="2020" name="Front. Microbiol.">
        <title>Single-cell genomics of novel Actinobacteria with the Wood-Ljungdahl pathway discovered in a serpentinizing system.</title>
        <authorList>
            <person name="Merino N."/>
            <person name="Kawai M."/>
            <person name="Boyd E.S."/>
            <person name="Colman D.R."/>
            <person name="McGlynn S.E."/>
            <person name="Nealson K.H."/>
            <person name="Kurokawa K."/>
            <person name="Hongoh Y."/>
        </authorList>
    </citation>
    <scope>NUCLEOTIDE SEQUENCE [LARGE SCALE GENOMIC DNA]</scope>
    <source>
        <strain evidence="1 4">S25</strain>
        <strain evidence="2 6">S33</strain>
        <strain evidence="3 5">S43</strain>
    </source>
</reference>
<dbReference type="PANTHER" id="PTHR39550:SF1">
    <property type="entry name" value="SLL0658 PROTEIN"/>
    <property type="match status" value="1"/>
</dbReference>
<evidence type="ECO:0000313" key="6">
    <source>
        <dbReference type="Proteomes" id="UP000591948"/>
    </source>
</evidence>
<evidence type="ECO:0000313" key="2">
    <source>
        <dbReference type="EMBL" id="GFP26905.1"/>
    </source>
</evidence>
<evidence type="ECO:0000313" key="3">
    <source>
        <dbReference type="EMBL" id="GFP34426.1"/>
    </source>
</evidence>
<proteinExistence type="predicted"/>
<accession>A0A6V8P2Y1</accession>
<sequence length="161" mass="17686">MKVVSNLSTLIAFARIGHLWILEKEIGELTVSEAVYYDLGIKGAGKPGSKEMKEANWIKKEKVKGTETVERLRSRLHAGESEAIVLAKEIGAEFVILDDEEARKVAEAEGLKVVGGLALLVRGKAKGWIKTVKPLLEQLKGQGFFIGKELYRAILQEAGEL</sequence>
<dbReference type="RefSeq" id="WP_176229201.1">
    <property type="nucleotide sequence ID" value="NZ_BLRY01000008.1"/>
</dbReference>
<dbReference type="EMBL" id="BLRX01000020">
    <property type="protein sequence ID" value="GFP24869.1"/>
    <property type="molecule type" value="Genomic_DNA"/>
</dbReference>
<gene>
    <name evidence="1" type="ORF">HKBW3S25_00307</name>
    <name evidence="2" type="ORF">HKBW3S33_00319</name>
    <name evidence="3" type="ORF">HKBW3S43_00219</name>
</gene>
<name>A0A6V8P2Y1_9ACTN</name>
<dbReference type="Pfam" id="PF11848">
    <property type="entry name" value="DUF3368"/>
    <property type="match status" value="1"/>
</dbReference>
<dbReference type="EMBL" id="BLRY01000008">
    <property type="protein sequence ID" value="GFP26905.1"/>
    <property type="molecule type" value="Genomic_DNA"/>
</dbReference>
<dbReference type="EMBL" id="BLSB01000006">
    <property type="protein sequence ID" value="GFP34426.1"/>
    <property type="molecule type" value="Genomic_DNA"/>
</dbReference>
<evidence type="ECO:0000313" key="5">
    <source>
        <dbReference type="Proteomes" id="UP000576480"/>
    </source>
</evidence>
<dbReference type="InterPro" id="IPR021799">
    <property type="entry name" value="PIN-like_prokaryotic"/>
</dbReference>
<dbReference type="AlphaFoldDB" id="A0A6V8P2Y1"/>
<keyword evidence="6" id="KW-1185">Reference proteome</keyword>
<evidence type="ECO:0000313" key="1">
    <source>
        <dbReference type="EMBL" id="GFP24869.1"/>
    </source>
</evidence>
<dbReference type="PANTHER" id="PTHR39550">
    <property type="entry name" value="SLL0658 PROTEIN"/>
    <property type="match status" value="1"/>
</dbReference>